<proteinExistence type="predicted"/>
<feature type="region of interest" description="Disordered" evidence="1">
    <location>
        <begin position="49"/>
        <end position="79"/>
    </location>
</feature>
<dbReference type="Proteomes" id="UP001219525">
    <property type="component" value="Unassembled WGS sequence"/>
</dbReference>
<evidence type="ECO:0000256" key="1">
    <source>
        <dbReference type="SAM" id="MobiDB-lite"/>
    </source>
</evidence>
<organism evidence="2 3">
    <name type="scientific">Mycena pura</name>
    <dbReference type="NCBI Taxonomy" id="153505"/>
    <lineage>
        <taxon>Eukaryota</taxon>
        <taxon>Fungi</taxon>
        <taxon>Dikarya</taxon>
        <taxon>Basidiomycota</taxon>
        <taxon>Agaricomycotina</taxon>
        <taxon>Agaricomycetes</taxon>
        <taxon>Agaricomycetidae</taxon>
        <taxon>Agaricales</taxon>
        <taxon>Marasmiineae</taxon>
        <taxon>Mycenaceae</taxon>
        <taxon>Mycena</taxon>
    </lineage>
</organism>
<evidence type="ECO:0000313" key="3">
    <source>
        <dbReference type="Proteomes" id="UP001219525"/>
    </source>
</evidence>
<feature type="compositionally biased region" description="Low complexity" evidence="1">
    <location>
        <begin position="49"/>
        <end position="58"/>
    </location>
</feature>
<gene>
    <name evidence="2" type="ORF">GGX14DRAFT_583979</name>
</gene>
<sequence>MASGPQVSTSPAATSPATSPTGPKRGSVPMLPPLPATPAFSFNASELETLSSPSLAAPSTPPRRTRSPTPPPSPTTLTPSLAARWCARLQAAIQFLPRGTHREEIVIGELLSIAVYRFIGDFDVAYHFYGDASPTSKKQFFEDLSARPKDLVQFFKDLLPINQTRLRVFGNAVFLSDFLAYKNIERQNKAAHDITFKDVAEVLHILRLSNRGRQAAVYETLTAAITNEDFSEAWETNTQLIATAATAARKSDVVSLDEDSEATPDMQKTRRIALQLRSTVKKYEARGEALAVSVFEQKLRGEGWVKTDRMARFDGERHGHRQNAYDHYDGDVGDHYDDVGDHYDDVGEEETTVMHRAVTGPNDGICSGLG</sequence>
<name>A0AAD6YVW5_9AGAR</name>
<keyword evidence="3" id="KW-1185">Reference proteome</keyword>
<evidence type="ECO:0000313" key="2">
    <source>
        <dbReference type="EMBL" id="KAJ7230610.1"/>
    </source>
</evidence>
<feature type="region of interest" description="Disordered" evidence="1">
    <location>
        <begin position="1"/>
        <end position="35"/>
    </location>
</feature>
<accession>A0AAD6YVW5</accession>
<comment type="caution">
    <text evidence="2">The sequence shown here is derived from an EMBL/GenBank/DDBJ whole genome shotgun (WGS) entry which is preliminary data.</text>
</comment>
<dbReference type="EMBL" id="JARJCW010000001">
    <property type="protein sequence ID" value="KAJ7230610.1"/>
    <property type="molecule type" value="Genomic_DNA"/>
</dbReference>
<dbReference type="AlphaFoldDB" id="A0AAD6YVW5"/>
<protein>
    <submittedName>
        <fullName evidence="2">Uncharacterized protein</fullName>
    </submittedName>
</protein>
<feature type="compositionally biased region" description="Low complexity" evidence="1">
    <location>
        <begin position="8"/>
        <end position="21"/>
    </location>
</feature>
<reference evidence="2" key="1">
    <citation type="submission" date="2023-03" db="EMBL/GenBank/DDBJ databases">
        <title>Massive genome expansion in bonnet fungi (Mycena s.s.) driven by repeated elements and novel gene families across ecological guilds.</title>
        <authorList>
            <consortium name="Lawrence Berkeley National Laboratory"/>
            <person name="Harder C.B."/>
            <person name="Miyauchi S."/>
            <person name="Viragh M."/>
            <person name="Kuo A."/>
            <person name="Thoen E."/>
            <person name="Andreopoulos B."/>
            <person name="Lu D."/>
            <person name="Skrede I."/>
            <person name="Drula E."/>
            <person name="Henrissat B."/>
            <person name="Morin E."/>
            <person name="Kohler A."/>
            <person name="Barry K."/>
            <person name="LaButti K."/>
            <person name="Morin E."/>
            <person name="Salamov A."/>
            <person name="Lipzen A."/>
            <person name="Mereny Z."/>
            <person name="Hegedus B."/>
            <person name="Baldrian P."/>
            <person name="Stursova M."/>
            <person name="Weitz H."/>
            <person name="Taylor A."/>
            <person name="Grigoriev I.V."/>
            <person name="Nagy L.G."/>
            <person name="Martin F."/>
            <person name="Kauserud H."/>
        </authorList>
    </citation>
    <scope>NUCLEOTIDE SEQUENCE</scope>
    <source>
        <strain evidence="2">9144</strain>
    </source>
</reference>